<dbReference type="SUPFAM" id="SSF52047">
    <property type="entry name" value="RNI-like"/>
    <property type="match status" value="1"/>
</dbReference>
<name>A0AAV9NZE3_9PEZI</name>
<dbReference type="EMBL" id="JAVRRT010000020">
    <property type="protein sequence ID" value="KAK5164297.1"/>
    <property type="molecule type" value="Genomic_DNA"/>
</dbReference>
<accession>A0AAV9NZE3</accession>
<organism evidence="1 2">
    <name type="scientific">Saxophila tyrrhenica</name>
    <dbReference type="NCBI Taxonomy" id="1690608"/>
    <lineage>
        <taxon>Eukaryota</taxon>
        <taxon>Fungi</taxon>
        <taxon>Dikarya</taxon>
        <taxon>Ascomycota</taxon>
        <taxon>Pezizomycotina</taxon>
        <taxon>Dothideomycetes</taxon>
        <taxon>Dothideomycetidae</taxon>
        <taxon>Mycosphaerellales</taxon>
        <taxon>Extremaceae</taxon>
        <taxon>Saxophila</taxon>
    </lineage>
</organism>
<dbReference type="Proteomes" id="UP001337655">
    <property type="component" value="Unassembled WGS sequence"/>
</dbReference>
<reference evidence="1 2" key="1">
    <citation type="submission" date="2023-08" db="EMBL/GenBank/DDBJ databases">
        <title>Black Yeasts Isolated from many extreme environments.</title>
        <authorList>
            <person name="Coleine C."/>
            <person name="Stajich J.E."/>
            <person name="Selbmann L."/>
        </authorList>
    </citation>
    <scope>NUCLEOTIDE SEQUENCE [LARGE SCALE GENOMIC DNA]</scope>
    <source>
        <strain evidence="1 2">CCFEE 5935</strain>
    </source>
</reference>
<gene>
    <name evidence="1" type="ORF">LTR77_009992</name>
</gene>
<dbReference type="RefSeq" id="XP_064654590.1">
    <property type="nucleotide sequence ID" value="XM_064807217.1"/>
</dbReference>
<evidence type="ECO:0000313" key="2">
    <source>
        <dbReference type="Proteomes" id="UP001337655"/>
    </source>
</evidence>
<protein>
    <recommendedName>
        <fullName evidence="3">F-box domain-containing protein</fullName>
    </recommendedName>
</protein>
<proteinExistence type="predicted"/>
<comment type="caution">
    <text evidence="1">The sequence shown here is derived from an EMBL/GenBank/DDBJ whole genome shotgun (WGS) entry which is preliminary data.</text>
</comment>
<dbReference type="GeneID" id="89931322"/>
<keyword evidence="2" id="KW-1185">Reference proteome</keyword>
<dbReference type="AlphaFoldDB" id="A0AAV9NZE3"/>
<evidence type="ECO:0000313" key="1">
    <source>
        <dbReference type="EMBL" id="KAK5164297.1"/>
    </source>
</evidence>
<sequence>MAARANGSQDQPGWTGFLQLPPEITEHIATFCEHNELRALRLVNRDVESRVLRPFTSYFEEPVVLLSQEPSLQTLCRIAEHTKFGKAIKSIMLSTCELPQPDDHGRLLRLQRHPPSLFETPSLEDQYKREAQEEMYKRLLARQSDFRETRKDIQLLTSIFSLLKTVSNGTLTISIRDTTTFRGIRDTWAQRAIESATGEVFDDPSVSETPICTVLEALSESGLQICSFDVDYDYWESFCLSTRQARDHAKSVFASLRRLSLGNVYQEDHDGGEGWYPEPSTYTLEVLAAAHVLESIALYANCGASERMTATKFPSLRLLDLVALVLDYEALSRFIAQNDTLQTVDVRGCHFLGAVDLERLPGEYSKPDKVAQHDVVLTALFRNLTALENICIQECTVRAWESDPEKWT</sequence>
<evidence type="ECO:0008006" key="3">
    <source>
        <dbReference type="Google" id="ProtNLM"/>
    </source>
</evidence>